<sequence>MNNLNCLCNDTRDYKFNTVKDPVSHKYEVKNKTIIWAPRLRRVKNVLELRGHAFIKFEDLIYYFDGLPPMNRGQLRLYYDRLIYREKKSQITNWSQKT</sequence>
<proteinExistence type="predicted"/>
<name>A0A0E3FJ44_9CAUD</name>
<gene>
    <name evidence="1" type="ORF">Syn7803US23_57</name>
</gene>
<keyword evidence="2" id="KW-1185">Reference proteome</keyword>
<protein>
    <submittedName>
        <fullName evidence="1">Uncharacterized protein</fullName>
    </submittedName>
</protein>
<evidence type="ECO:0000313" key="2">
    <source>
        <dbReference type="Proteomes" id="UP000185285"/>
    </source>
</evidence>
<reference evidence="1 2" key="1">
    <citation type="submission" date="2013-12" db="EMBL/GenBank/DDBJ databases">
        <title>Ecological redundancy of diverse viral populations within a natural community.</title>
        <authorList>
            <person name="Gregory A.C."/>
            <person name="LaButti K."/>
            <person name="Copeland A."/>
            <person name="Woyke T."/>
            <person name="Sullivan M.B."/>
        </authorList>
    </citation>
    <scope>NUCLEOTIDE SEQUENCE [LARGE SCALE GENOMIC DNA]</scope>
    <source>
        <strain evidence="1">Syn7803US23</strain>
    </source>
</reference>
<accession>A0A0E3FJ44</accession>
<dbReference type="EMBL" id="KJ019089">
    <property type="protein sequence ID" value="AIX28401.1"/>
    <property type="molecule type" value="Genomic_DNA"/>
</dbReference>
<evidence type="ECO:0000313" key="1">
    <source>
        <dbReference type="EMBL" id="AIX28401.1"/>
    </source>
</evidence>
<dbReference type="Proteomes" id="UP000185285">
    <property type="component" value="Segment"/>
</dbReference>
<organism evidence="1 2">
    <name type="scientific">Synechococcus phage ACG-2014j</name>
    <dbReference type="NCBI Taxonomy" id="1493514"/>
    <lineage>
        <taxon>Viruses</taxon>
        <taxon>Duplodnaviria</taxon>
        <taxon>Heunggongvirae</taxon>
        <taxon>Uroviricota</taxon>
        <taxon>Caudoviricetes</taxon>
        <taxon>Pantevenvirales</taxon>
        <taxon>Kyanoviridae</taxon>
        <taxon>Potamoivirus</taxon>
        <taxon>Potamoivirus tusconj</taxon>
    </lineage>
</organism>